<dbReference type="InterPro" id="IPR015500">
    <property type="entry name" value="Peptidase_S8_subtilisin-rel"/>
</dbReference>
<dbReference type="CDD" id="cd04852">
    <property type="entry name" value="Peptidases_S8_3"/>
    <property type="match status" value="1"/>
</dbReference>
<dbReference type="SUPFAM" id="SSF52025">
    <property type="entry name" value="PA domain"/>
    <property type="match status" value="1"/>
</dbReference>
<protein>
    <submittedName>
        <fullName evidence="14">Subtilisin-like protease</fullName>
    </submittedName>
</protein>
<keyword evidence="15" id="KW-1185">Reference proteome</keyword>
<evidence type="ECO:0000256" key="6">
    <source>
        <dbReference type="ARBA" id="ARBA00023180"/>
    </source>
</evidence>
<feature type="domain" description="Inhibitor I9" evidence="12">
    <location>
        <begin position="44"/>
        <end position="133"/>
    </location>
</feature>
<dbReference type="Proteomes" id="UP000241394">
    <property type="component" value="Chromosome LG28"/>
</dbReference>
<dbReference type="FunFam" id="3.40.50.200:FF:000006">
    <property type="entry name" value="Subtilisin-like protease SBT1.5"/>
    <property type="match status" value="1"/>
</dbReference>
<keyword evidence="9" id="KW-0812">Transmembrane</keyword>
<evidence type="ECO:0000256" key="1">
    <source>
        <dbReference type="ARBA" id="ARBA00011073"/>
    </source>
</evidence>
<dbReference type="Pfam" id="PF17766">
    <property type="entry name" value="fn3_6"/>
    <property type="match status" value="1"/>
</dbReference>
<dbReference type="AlphaFoldDB" id="A0A2R6P5Q9"/>
<evidence type="ECO:0000313" key="14">
    <source>
        <dbReference type="EMBL" id="PSR85972.1"/>
    </source>
</evidence>
<feature type="active site" description="Charge relay system" evidence="7 8">
    <location>
        <position position="242"/>
    </location>
</feature>
<dbReference type="PRINTS" id="PR00723">
    <property type="entry name" value="SUBTILISIN"/>
</dbReference>
<dbReference type="InterPro" id="IPR045051">
    <property type="entry name" value="SBT"/>
</dbReference>
<dbReference type="EMBL" id="NKQK01000028">
    <property type="protein sequence ID" value="PSR85972.1"/>
    <property type="molecule type" value="Genomic_DNA"/>
</dbReference>
<dbReference type="SUPFAM" id="SSF52743">
    <property type="entry name" value="Subtilisin-like"/>
    <property type="match status" value="1"/>
</dbReference>
<keyword evidence="9" id="KW-1133">Transmembrane helix</keyword>
<feature type="domain" description="PA" evidence="11">
    <location>
        <begin position="431"/>
        <end position="496"/>
    </location>
</feature>
<dbReference type="InterPro" id="IPR046450">
    <property type="entry name" value="PA_dom_sf"/>
</dbReference>
<dbReference type="InParanoid" id="A0A2R6P5Q9"/>
<dbReference type="InterPro" id="IPR041469">
    <property type="entry name" value="Subtilisin-like_FN3"/>
</dbReference>
<dbReference type="Pfam" id="PF05922">
    <property type="entry name" value="Inhibitor_I9"/>
    <property type="match status" value="1"/>
</dbReference>
<evidence type="ECO:0000259" key="12">
    <source>
        <dbReference type="Pfam" id="PF05922"/>
    </source>
</evidence>
<dbReference type="Gene3D" id="3.50.30.30">
    <property type="match status" value="1"/>
</dbReference>
<dbReference type="PROSITE" id="PS51892">
    <property type="entry name" value="SUBTILASE"/>
    <property type="match status" value="1"/>
</dbReference>
<keyword evidence="4 8" id="KW-0378">Hydrolase</keyword>
<dbReference type="Gene3D" id="3.30.70.80">
    <property type="entry name" value="Peptidase S8 propeptide/proteinase inhibitor I9"/>
    <property type="match status" value="1"/>
</dbReference>
<sequence length="805" mass="86183">MQDDHHTSSSLSLSLSMGTLWVWALALTAILLSFGHVYAEITQTFIVRVRNDLKPSQFLDVEEWYSTTLRSLTSYKSMTLKSESGKGEKQRDFVHVYKTVFNGFAARLTNQQVEELSNLPQVLGVLPDRVRQIQTTRSPEFLGLAANSLTGLLAESDYGSNVIIGVFDTGICPERRSFNDVGLGPVPPHWKGDCVDGEKFMKKSCNKKVIGARYFTDGYEASVGAAMNSSIEIKSPRDTDGHGTHTASTAAGRQVANASLFGYAEGVAVGIAPKARIAVYKMCWERGCLDSDILAAFDKATEDGVDVISLSVGGSTGLPYEMDPISIGSFGAMARGIFVAASAGNGGPESFSVANVAPWVTTVGASTIDRKFPADLLLADGTVITGVSLYSGKPLLKKTYLPLIYAGNASSGNQIIGFPFGASTCLPGSLDKKLVRGKIVVCDRGGSPRAAKGLAVKEAGGVGVIIENVDGEGEGLSADPHLIPGLAITESGGNKLRTYIKSSKNPRATMVFRGTQVGVRPAPVLATFSSRGPSFVSFYVLKPDLIAPGVDILAAWPDTVAPSELSSDPRRSEFNILSGTSMSCPHVSGLAALLKGAHRDWSPAMIRSALMTTAYIHDLSGNPLLDATDYNVSNVWDMGAGHVDPPKAVNPGLVYDLTVNDYLDFLCASNYTEEDINRITHKSVSCKGKPHKPWDINYPAISVVFDMSSRPSKYNIAVTRTATHVGNGSSSYSVVVTPPRGAKVTVDPPKMTFTEKGQKKSYVVRIQMQSVPPGNLYTDSGKLTWTDGKHHVTSPLMVVWKDFPT</sequence>
<keyword evidence="9" id="KW-0472">Membrane</keyword>
<dbReference type="Gene3D" id="2.60.40.2310">
    <property type="match status" value="1"/>
</dbReference>
<dbReference type="SUPFAM" id="SSF54897">
    <property type="entry name" value="Protease propeptides/inhibitors"/>
    <property type="match status" value="1"/>
</dbReference>
<dbReference type="CDD" id="cd02120">
    <property type="entry name" value="PA_subtilisin_like"/>
    <property type="match status" value="1"/>
</dbReference>
<dbReference type="OrthoDB" id="206201at2759"/>
<feature type="domain" description="Subtilisin-like protease fibronectin type-III" evidence="13">
    <location>
        <begin position="695"/>
        <end position="798"/>
    </location>
</feature>
<dbReference type="InterPro" id="IPR034197">
    <property type="entry name" value="Peptidases_S8_3"/>
</dbReference>
<dbReference type="GO" id="GO:0004252">
    <property type="term" value="F:serine-type endopeptidase activity"/>
    <property type="evidence" value="ECO:0007669"/>
    <property type="project" value="UniProtKB-UniRule"/>
</dbReference>
<dbReference type="InterPro" id="IPR003137">
    <property type="entry name" value="PA_domain"/>
</dbReference>
<gene>
    <name evidence="14" type="ORF">CEY00_Acc31571</name>
</gene>
<evidence type="ECO:0000256" key="5">
    <source>
        <dbReference type="ARBA" id="ARBA00022825"/>
    </source>
</evidence>
<keyword evidence="3" id="KW-0732">Signal</keyword>
<keyword evidence="5 8" id="KW-0720">Serine protease</keyword>
<accession>A0A2R6P5Q9</accession>
<feature type="transmembrane region" description="Helical" evidence="9">
    <location>
        <begin position="20"/>
        <end position="39"/>
    </location>
</feature>
<evidence type="ECO:0000256" key="4">
    <source>
        <dbReference type="ARBA" id="ARBA00022801"/>
    </source>
</evidence>
<dbReference type="InterPro" id="IPR000209">
    <property type="entry name" value="Peptidase_S8/S53_dom"/>
</dbReference>
<feature type="active site" description="Charge relay system" evidence="7 8">
    <location>
        <position position="581"/>
    </location>
</feature>
<dbReference type="InterPro" id="IPR023828">
    <property type="entry name" value="Peptidase_S8_Ser-AS"/>
</dbReference>
<evidence type="ECO:0000259" key="10">
    <source>
        <dbReference type="Pfam" id="PF00082"/>
    </source>
</evidence>
<reference evidence="14 15" key="1">
    <citation type="submission" date="2017-07" db="EMBL/GenBank/DDBJ databases">
        <title>An improved, manually edited Actinidia chinensis var. chinensis (kiwifruit) genome highlights the challenges associated with draft genomes and gene prediction in plants.</title>
        <authorList>
            <person name="Pilkington S."/>
            <person name="Crowhurst R."/>
            <person name="Hilario E."/>
            <person name="Nardozza S."/>
            <person name="Fraser L."/>
            <person name="Peng Y."/>
            <person name="Gunaseelan K."/>
            <person name="Simpson R."/>
            <person name="Tahir J."/>
            <person name="Deroles S."/>
            <person name="Templeton K."/>
            <person name="Luo Z."/>
            <person name="Davy M."/>
            <person name="Cheng C."/>
            <person name="Mcneilage M."/>
            <person name="Scaglione D."/>
            <person name="Liu Y."/>
            <person name="Zhang Q."/>
            <person name="Datson P."/>
            <person name="De Silva N."/>
            <person name="Gardiner S."/>
            <person name="Bassett H."/>
            <person name="Chagne D."/>
            <person name="Mccallum J."/>
            <person name="Dzierzon H."/>
            <person name="Deng C."/>
            <person name="Wang Y.-Y."/>
            <person name="Barron N."/>
            <person name="Manako K."/>
            <person name="Bowen J."/>
            <person name="Foster T."/>
            <person name="Erridge Z."/>
            <person name="Tiffin H."/>
            <person name="Waite C."/>
            <person name="Davies K."/>
            <person name="Grierson E."/>
            <person name="Laing W."/>
            <person name="Kirk R."/>
            <person name="Chen X."/>
            <person name="Wood M."/>
            <person name="Montefiori M."/>
            <person name="Brummell D."/>
            <person name="Schwinn K."/>
            <person name="Catanach A."/>
            <person name="Fullerton C."/>
            <person name="Li D."/>
            <person name="Meiyalaghan S."/>
            <person name="Nieuwenhuizen N."/>
            <person name="Read N."/>
            <person name="Prakash R."/>
            <person name="Hunter D."/>
            <person name="Zhang H."/>
            <person name="Mckenzie M."/>
            <person name="Knabel M."/>
            <person name="Harris A."/>
            <person name="Allan A."/>
            <person name="Chen A."/>
            <person name="Janssen B."/>
            <person name="Plunkett B."/>
            <person name="Dwamena C."/>
            <person name="Voogd C."/>
            <person name="Leif D."/>
            <person name="Lafferty D."/>
            <person name="Souleyre E."/>
            <person name="Varkonyi-Gasic E."/>
            <person name="Gambi F."/>
            <person name="Hanley J."/>
            <person name="Yao J.-L."/>
            <person name="Cheung J."/>
            <person name="David K."/>
            <person name="Warren B."/>
            <person name="Marsh K."/>
            <person name="Snowden K."/>
            <person name="Lin-Wang K."/>
            <person name="Brian L."/>
            <person name="Martinez-Sanchez M."/>
            <person name="Wang M."/>
            <person name="Ileperuma N."/>
            <person name="Macnee N."/>
            <person name="Campin R."/>
            <person name="Mcatee P."/>
            <person name="Drummond R."/>
            <person name="Espley R."/>
            <person name="Ireland H."/>
            <person name="Wu R."/>
            <person name="Atkinson R."/>
            <person name="Karunairetnam S."/>
            <person name="Bulley S."/>
            <person name="Chunkath S."/>
            <person name="Hanley Z."/>
            <person name="Storey R."/>
            <person name="Thrimawithana A."/>
            <person name="Thomson S."/>
            <person name="David C."/>
            <person name="Testolin R."/>
        </authorList>
    </citation>
    <scope>NUCLEOTIDE SEQUENCE [LARGE SCALE GENOMIC DNA]</scope>
    <source>
        <strain evidence="15">cv. Red5</strain>
        <tissue evidence="14">Young leaf</tissue>
    </source>
</reference>
<evidence type="ECO:0000256" key="9">
    <source>
        <dbReference type="SAM" id="Phobius"/>
    </source>
</evidence>
<evidence type="ECO:0000259" key="11">
    <source>
        <dbReference type="Pfam" id="PF02225"/>
    </source>
</evidence>
<dbReference type="Gramene" id="PSR85972">
    <property type="protein sequence ID" value="PSR85972"/>
    <property type="gene ID" value="CEY00_Acc31571"/>
</dbReference>
<evidence type="ECO:0000313" key="15">
    <source>
        <dbReference type="Proteomes" id="UP000241394"/>
    </source>
</evidence>
<dbReference type="InterPro" id="IPR036852">
    <property type="entry name" value="Peptidase_S8/S53_dom_sf"/>
</dbReference>
<feature type="active site" description="Charge relay system" evidence="7 8">
    <location>
        <position position="168"/>
    </location>
</feature>
<keyword evidence="6" id="KW-0325">Glycoprotein</keyword>
<dbReference type="Pfam" id="PF02225">
    <property type="entry name" value="PA"/>
    <property type="match status" value="1"/>
</dbReference>
<dbReference type="Pfam" id="PF00082">
    <property type="entry name" value="Peptidase_S8"/>
    <property type="match status" value="1"/>
</dbReference>
<dbReference type="InterPro" id="IPR010259">
    <property type="entry name" value="S8pro/Inhibitor_I9"/>
</dbReference>
<evidence type="ECO:0000256" key="8">
    <source>
        <dbReference type="PROSITE-ProRule" id="PRU01240"/>
    </source>
</evidence>
<evidence type="ECO:0000256" key="2">
    <source>
        <dbReference type="ARBA" id="ARBA00022670"/>
    </source>
</evidence>
<comment type="similarity">
    <text evidence="1 8">Belongs to the peptidase S8 family.</text>
</comment>
<dbReference type="PROSITE" id="PS00138">
    <property type="entry name" value="SUBTILASE_SER"/>
    <property type="match status" value="1"/>
</dbReference>
<evidence type="ECO:0000256" key="3">
    <source>
        <dbReference type="ARBA" id="ARBA00022729"/>
    </source>
</evidence>
<dbReference type="PANTHER" id="PTHR10795">
    <property type="entry name" value="PROPROTEIN CONVERTASE SUBTILISIN/KEXIN"/>
    <property type="match status" value="1"/>
</dbReference>
<dbReference type="InterPro" id="IPR037045">
    <property type="entry name" value="S8pro/Inhibitor_I9_sf"/>
</dbReference>
<organism evidence="14 15">
    <name type="scientific">Actinidia chinensis var. chinensis</name>
    <name type="common">Chinese soft-hair kiwi</name>
    <dbReference type="NCBI Taxonomy" id="1590841"/>
    <lineage>
        <taxon>Eukaryota</taxon>
        <taxon>Viridiplantae</taxon>
        <taxon>Streptophyta</taxon>
        <taxon>Embryophyta</taxon>
        <taxon>Tracheophyta</taxon>
        <taxon>Spermatophyta</taxon>
        <taxon>Magnoliopsida</taxon>
        <taxon>eudicotyledons</taxon>
        <taxon>Gunneridae</taxon>
        <taxon>Pentapetalae</taxon>
        <taxon>asterids</taxon>
        <taxon>Ericales</taxon>
        <taxon>Actinidiaceae</taxon>
        <taxon>Actinidia</taxon>
    </lineage>
</organism>
<keyword evidence="2 8" id="KW-0645">Protease</keyword>
<evidence type="ECO:0000259" key="13">
    <source>
        <dbReference type="Pfam" id="PF17766"/>
    </source>
</evidence>
<name>A0A2R6P5Q9_ACTCC</name>
<evidence type="ECO:0000256" key="7">
    <source>
        <dbReference type="PIRSR" id="PIRSR615500-1"/>
    </source>
</evidence>
<dbReference type="GO" id="GO:0006508">
    <property type="term" value="P:proteolysis"/>
    <property type="evidence" value="ECO:0007669"/>
    <property type="project" value="UniProtKB-KW"/>
</dbReference>
<reference evidence="15" key="2">
    <citation type="journal article" date="2018" name="BMC Genomics">
        <title>A manually annotated Actinidia chinensis var. chinensis (kiwifruit) genome highlights the challenges associated with draft genomes and gene prediction in plants.</title>
        <authorList>
            <person name="Pilkington S.M."/>
            <person name="Crowhurst R."/>
            <person name="Hilario E."/>
            <person name="Nardozza S."/>
            <person name="Fraser L."/>
            <person name="Peng Y."/>
            <person name="Gunaseelan K."/>
            <person name="Simpson R."/>
            <person name="Tahir J."/>
            <person name="Deroles S.C."/>
            <person name="Templeton K."/>
            <person name="Luo Z."/>
            <person name="Davy M."/>
            <person name="Cheng C."/>
            <person name="McNeilage M."/>
            <person name="Scaglione D."/>
            <person name="Liu Y."/>
            <person name="Zhang Q."/>
            <person name="Datson P."/>
            <person name="De Silva N."/>
            <person name="Gardiner S.E."/>
            <person name="Bassett H."/>
            <person name="Chagne D."/>
            <person name="McCallum J."/>
            <person name="Dzierzon H."/>
            <person name="Deng C."/>
            <person name="Wang Y.Y."/>
            <person name="Barron L."/>
            <person name="Manako K."/>
            <person name="Bowen J."/>
            <person name="Foster T.M."/>
            <person name="Erridge Z.A."/>
            <person name="Tiffin H."/>
            <person name="Waite C.N."/>
            <person name="Davies K.M."/>
            <person name="Grierson E.P."/>
            <person name="Laing W.A."/>
            <person name="Kirk R."/>
            <person name="Chen X."/>
            <person name="Wood M."/>
            <person name="Montefiori M."/>
            <person name="Brummell D.A."/>
            <person name="Schwinn K.E."/>
            <person name="Catanach A."/>
            <person name="Fullerton C."/>
            <person name="Li D."/>
            <person name="Meiyalaghan S."/>
            <person name="Nieuwenhuizen N."/>
            <person name="Read N."/>
            <person name="Prakash R."/>
            <person name="Hunter D."/>
            <person name="Zhang H."/>
            <person name="McKenzie M."/>
            <person name="Knabel M."/>
            <person name="Harris A."/>
            <person name="Allan A.C."/>
            <person name="Gleave A."/>
            <person name="Chen A."/>
            <person name="Janssen B.J."/>
            <person name="Plunkett B."/>
            <person name="Ampomah-Dwamena C."/>
            <person name="Voogd C."/>
            <person name="Leif D."/>
            <person name="Lafferty D."/>
            <person name="Souleyre E.J.F."/>
            <person name="Varkonyi-Gasic E."/>
            <person name="Gambi F."/>
            <person name="Hanley J."/>
            <person name="Yao J.L."/>
            <person name="Cheung J."/>
            <person name="David K.M."/>
            <person name="Warren B."/>
            <person name="Marsh K."/>
            <person name="Snowden K.C."/>
            <person name="Lin-Wang K."/>
            <person name="Brian L."/>
            <person name="Martinez-Sanchez M."/>
            <person name="Wang M."/>
            <person name="Ileperuma N."/>
            <person name="Macnee N."/>
            <person name="Campin R."/>
            <person name="McAtee P."/>
            <person name="Drummond R.S.M."/>
            <person name="Espley R.V."/>
            <person name="Ireland H.S."/>
            <person name="Wu R."/>
            <person name="Atkinson R.G."/>
            <person name="Karunairetnam S."/>
            <person name="Bulley S."/>
            <person name="Chunkath S."/>
            <person name="Hanley Z."/>
            <person name="Storey R."/>
            <person name="Thrimawithana A.H."/>
            <person name="Thomson S."/>
            <person name="David C."/>
            <person name="Testolin R."/>
            <person name="Huang H."/>
            <person name="Hellens R.P."/>
            <person name="Schaffer R.J."/>
        </authorList>
    </citation>
    <scope>NUCLEOTIDE SEQUENCE [LARGE SCALE GENOMIC DNA]</scope>
    <source>
        <strain evidence="15">cv. Red5</strain>
    </source>
</reference>
<dbReference type="STRING" id="1590841.A0A2R6P5Q9"/>
<dbReference type="Gene3D" id="3.40.50.200">
    <property type="entry name" value="Peptidase S8/S53 domain"/>
    <property type="match status" value="1"/>
</dbReference>
<feature type="domain" description="Peptidase S8/S53" evidence="10">
    <location>
        <begin position="159"/>
        <end position="622"/>
    </location>
</feature>
<dbReference type="OMA" id="MTTAYMH"/>
<comment type="caution">
    <text evidence="14">The sequence shown here is derived from an EMBL/GenBank/DDBJ whole genome shotgun (WGS) entry which is preliminary data.</text>
</comment>
<proteinExistence type="inferred from homology"/>
<dbReference type="FunFam" id="3.50.30.30:FF:000005">
    <property type="entry name" value="subtilisin-like protease SBT1.5"/>
    <property type="match status" value="1"/>
</dbReference>